<dbReference type="ExpressionAtlas" id="K7K793">
    <property type="expression patterns" value="baseline"/>
</dbReference>
<dbReference type="EnsemblPlants" id="KRH70418">
    <property type="protein sequence ID" value="KRH70418"/>
    <property type="gene ID" value="GLYMA_02G089700"/>
</dbReference>
<sequence length="94" mass="10201">MNMMQMGTEDNAGNLANGSQDALPCTAGFMGNPMMNMGSEDYAGSQVALPYPGFMKNSAMNMDLEAGNQLIPQPNMMQPPFMPSDQLPYNFQPN</sequence>
<accession>K7K793</accession>
<feature type="region of interest" description="Disordered" evidence="1">
    <location>
        <begin position="70"/>
        <end position="94"/>
    </location>
</feature>
<dbReference type="EMBL" id="CM000835">
    <property type="protein sequence ID" value="KRH70418.1"/>
    <property type="molecule type" value="Genomic_DNA"/>
</dbReference>
<proteinExistence type="predicted"/>
<name>K7K793_SOYBN</name>
<dbReference type="Gramene" id="KRH70418">
    <property type="protein sequence ID" value="KRH70418"/>
    <property type="gene ID" value="GLYMA_02G089700"/>
</dbReference>
<evidence type="ECO:0000313" key="2">
    <source>
        <dbReference type="EMBL" id="KRH70418.1"/>
    </source>
</evidence>
<organism evidence="3">
    <name type="scientific">Glycine max</name>
    <name type="common">Soybean</name>
    <name type="synonym">Glycine hispida</name>
    <dbReference type="NCBI Taxonomy" id="3847"/>
    <lineage>
        <taxon>Eukaryota</taxon>
        <taxon>Viridiplantae</taxon>
        <taxon>Streptophyta</taxon>
        <taxon>Embryophyta</taxon>
        <taxon>Tracheophyta</taxon>
        <taxon>Spermatophyta</taxon>
        <taxon>Magnoliopsida</taxon>
        <taxon>eudicotyledons</taxon>
        <taxon>Gunneridae</taxon>
        <taxon>Pentapetalae</taxon>
        <taxon>rosids</taxon>
        <taxon>fabids</taxon>
        <taxon>Fabales</taxon>
        <taxon>Fabaceae</taxon>
        <taxon>Papilionoideae</taxon>
        <taxon>50 kb inversion clade</taxon>
        <taxon>NPAAA clade</taxon>
        <taxon>indigoferoid/millettioid clade</taxon>
        <taxon>Phaseoleae</taxon>
        <taxon>Glycine</taxon>
        <taxon>Glycine subgen. Soja</taxon>
    </lineage>
</organism>
<dbReference type="AlphaFoldDB" id="K7K793"/>
<reference evidence="2 3" key="1">
    <citation type="journal article" date="2010" name="Nature">
        <title>Genome sequence of the palaeopolyploid soybean.</title>
        <authorList>
            <person name="Schmutz J."/>
            <person name="Cannon S.B."/>
            <person name="Schlueter J."/>
            <person name="Ma J."/>
            <person name="Mitros T."/>
            <person name="Nelson W."/>
            <person name="Hyten D.L."/>
            <person name="Song Q."/>
            <person name="Thelen J.J."/>
            <person name="Cheng J."/>
            <person name="Xu D."/>
            <person name="Hellsten U."/>
            <person name="May G.D."/>
            <person name="Yu Y."/>
            <person name="Sakurai T."/>
            <person name="Umezawa T."/>
            <person name="Bhattacharyya M.K."/>
            <person name="Sandhu D."/>
            <person name="Valliyodan B."/>
            <person name="Lindquist E."/>
            <person name="Peto M."/>
            <person name="Grant D."/>
            <person name="Shu S."/>
            <person name="Goodstein D."/>
            <person name="Barry K."/>
            <person name="Futrell-Griggs M."/>
            <person name="Abernathy B."/>
            <person name="Du J."/>
            <person name="Tian Z."/>
            <person name="Zhu L."/>
            <person name="Gill N."/>
            <person name="Joshi T."/>
            <person name="Libault M."/>
            <person name="Sethuraman A."/>
            <person name="Zhang X.-C."/>
            <person name="Shinozaki K."/>
            <person name="Nguyen H.T."/>
            <person name="Wing R.A."/>
            <person name="Cregan P."/>
            <person name="Specht J."/>
            <person name="Grimwood J."/>
            <person name="Rokhsar D."/>
            <person name="Stacey G."/>
            <person name="Shoemaker R.C."/>
            <person name="Jackson S.A."/>
        </authorList>
    </citation>
    <scope>NUCLEOTIDE SEQUENCE [LARGE SCALE GENOMIC DNA]</scope>
    <source>
        <strain evidence="3">cv. Williams 82</strain>
        <tissue evidence="2">Callus</tissue>
    </source>
</reference>
<reference evidence="3" key="2">
    <citation type="submission" date="2018-02" db="UniProtKB">
        <authorList>
            <consortium name="EnsemblPlants"/>
        </authorList>
    </citation>
    <scope>IDENTIFICATION</scope>
    <source>
        <strain evidence="3">Williams 82</strain>
    </source>
</reference>
<reference evidence="2" key="3">
    <citation type="submission" date="2018-07" db="EMBL/GenBank/DDBJ databases">
        <title>WGS assembly of Glycine max.</title>
        <authorList>
            <person name="Schmutz J."/>
            <person name="Cannon S."/>
            <person name="Schlueter J."/>
            <person name="Ma J."/>
            <person name="Mitros T."/>
            <person name="Nelson W."/>
            <person name="Hyten D."/>
            <person name="Song Q."/>
            <person name="Thelen J."/>
            <person name="Cheng J."/>
            <person name="Xu D."/>
            <person name="Hellsten U."/>
            <person name="May G."/>
            <person name="Yu Y."/>
            <person name="Sakurai T."/>
            <person name="Umezawa T."/>
            <person name="Bhattacharyya M."/>
            <person name="Sandhu D."/>
            <person name="Valliyodan B."/>
            <person name="Lindquist E."/>
            <person name="Peto M."/>
            <person name="Grant D."/>
            <person name="Shu S."/>
            <person name="Goodstein D."/>
            <person name="Barry K."/>
            <person name="Futrell-Griggs M."/>
            <person name="Abernathy B."/>
            <person name="Du J."/>
            <person name="Tian Z."/>
            <person name="Zhu L."/>
            <person name="Gill N."/>
            <person name="Joshi T."/>
            <person name="Libault M."/>
            <person name="Sethuraman A."/>
            <person name="Zhang X."/>
            <person name="Shinozaki K."/>
            <person name="Nguyen H."/>
            <person name="Wing R."/>
            <person name="Cregan P."/>
            <person name="Specht J."/>
            <person name="Grimwood J."/>
            <person name="Rokhsar D."/>
            <person name="Stacey G."/>
            <person name="Shoemaker R."/>
            <person name="Jackson S."/>
        </authorList>
    </citation>
    <scope>NUCLEOTIDE SEQUENCE</scope>
    <source>
        <tissue evidence="2">Callus</tissue>
    </source>
</reference>
<evidence type="ECO:0000313" key="3">
    <source>
        <dbReference type="EnsemblPlants" id="KRH70418"/>
    </source>
</evidence>
<keyword evidence="4" id="KW-1185">Reference proteome</keyword>
<dbReference type="Proteomes" id="UP000008827">
    <property type="component" value="Chromosome 2"/>
</dbReference>
<protein>
    <submittedName>
        <fullName evidence="2 3">Uncharacterized protein</fullName>
    </submittedName>
</protein>
<gene>
    <name evidence="2" type="ORF">GLYMA_02G089700</name>
</gene>
<evidence type="ECO:0000313" key="4">
    <source>
        <dbReference type="Proteomes" id="UP000008827"/>
    </source>
</evidence>
<evidence type="ECO:0000256" key="1">
    <source>
        <dbReference type="SAM" id="MobiDB-lite"/>
    </source>
</evidence>